<accession>A0A7R9Y8Y9</accession>
<dbReference type="PROSITE" id="PS00108">
    <property type="entry name" value="PROTEIN_KINASE_ST"/>
    <property type="match status" value="1"/>
</dbReference>
<organism evidence="6">
    <name type="scientific">Pinguiococcus pyrenoidosus</name>
    <dbReference type="NCBI Taxonomy" id="172671"/>
    <lineage>
        <taxon>Eukaryota</taxon>
        <taxon>Sar</taxon>
        <taxon>Stramenopiles</taxon>
        <taxon>Ochrophyta</taxon>
        <taxon>Pinguiophyceae</taxon>
        <taxon>Pinguiochrysidales</taxon>
        <taxon>Pinguiochrysidaceae</taxon>
        <taxon>Pinguiococcus</taxon>
    </lineage>
</organism>
<dbReference type="GO" id="GO:0004674">
    <property type="term" value="F:protein serine/threonine kinase activity"/>
    <property type="evidence" value="ECO:0007669"/>
    <property type="project" value="UniProtKB-KW"/>
</dbReference>
<dbReference type="Gene3D" id="3.30.200.20">
    <property type="entry name" value="Phosphorylase Kinase, domain 1"/>
    <property type="match status" value="1"/>
</dbReference>
<evidence type="ECO:0000256" key="4">
    <source>
        <dbReference type="RuleBase" id="RU000304"/>
    </source>
</evidence>
<dbReference type="PROSITE" id="PS50011">
    <property type="entry name" value="PROTEIN_KINASE_DOM"/>
    <property type="match status" value="1"/>
</dbReference>
<dbReference type="InterPro" id="IPR008271">
    <property type="entry name" value="Ser/Thr_kinase_AS"/>
</dbReference>
<dbReference type="SUPFAM" id="SSF56112">
    <property type="entry name" value="Protein kinase-like (PK-like)"/>
    <property type="match status" value="1"/>
</dbReference>
<dbReference type="AlphaFoldDB" id="A0A7R9Y8Y9"/>
<gene>
    <name evidence="6" type="ORF">PPYR1160_LOCUS66</name>
</gene>
<dbReference type="SMART" id="SM00220">
    <property type="entry name" value="S_TKc"/>
    <property type="match status" value="1"/>
</dbReference>
<comment type="similarity">
    <text evidence="4">Belongs to the protein kinase superfamily.</text>
</comment>
<dbReference type="Pfam" id="PF00069">
    <property type="entry name" value="Pkinase"/>
    <property type="match status" value="1"/>
</dbReference>
<evidence type="ECO:0000313" key="6">
    <source>
        <dbReference type="EMBL" id="CAD8250576.1"/>
    </source>
</evidence>
<protein>
    <recommendedName>
        <fullName evidence="5">Protein kinase domain-containing protein</fullName>
    </recommendedName>
</protein>
<dbReference type="PANTHER" id="PTHR24347">
    <property type="entry name" value="SERINE/THREONINE-PROTEIN KINASE"/>
    <property type="match status" value="1"/>
</dbReference>
<keyword evidence="4" id="KW-0418">Kinase</keyword>
<evidence type="ECO:0000256" key="2">
    <source>
        <dbReference type="ARBA" id="ARBA00022840"/>
    </source>
</evidence>
<feature type="domain" description="Protein kinase" evidence="5">
    <location>
        <begin position="34"/>
        <end position="291"/>
    </location>
</feature>
<keyword evidence="4" id="KW-0808">Transferase</keyword>
<dbReference type="EMBL" id="HBEA01000073">
    <property type="protein sequence ID" value="CAD8250576.1"/>
    <property type="molecule type" value="Transcribed_RNA"/>
</dbReference>
<dbReference type="GO" id="GO:0005524">
    <property type="term" value="F:ATP binding"/>
    <property type="evidence" value="ECO:0007669"/>
    <property type="project" value="UniProtKB-UniRule"/>
</dbReference>
<keyword evidence="1 3" id="KW-0547">Nucleotide-binding</keyword>
<evidence type="ECO:0000256" key="1">
    <source>
        <dbReference type="ARBA" id="ARBA00022741"/>
    </source>
</evidence>
<keyword evidence="4" id="KW-0723">Serine/threonine-protein kinase</keyword>
<dbReference type="CDD" id="cd05117">
    <property type="entry name" value="STKc_CAMK"/>
    <property type="match status" value="1"/>
</dbReference>
<proteinExistence type="inferred from homology"/>
<dbReference type="PROSITE" id="PS00107">
    <property type="entry name" value="PROTEIN_KINASE_ATP"/>
    <property type="match status" value="1"/>
</dbReference>
<keyword evidence="2 3" id="KW-0067">ATP-binding</keyword>
<name>A0A7R9Y8Y9_9STRA</name>
<dbReference type="InterPro" id="IPR011009">
    <property type="entry name" value="Kinase-like_dom_sf"/>
</dbReference>
<sequence>MGCMSAKAANLEHVQNYERQLSTGNADDFEAKYIMSETVLGKGSYALVRECLVRETRDVCAVKIVAKDALPEDERLALLEEVDILRHISHPNVVKLHDFYERQDAFLIVMEKLGGGELFDRIVQKQRYTELEAREIVKALLDGVRHLHDGNIVHRDIKPENLLLTTSADDASIKIADFGFAKKDVTSDSLKSKCGTPGFVAPEILKGMGYGTQVDVWSLGCIVYILLGGYPPFYDESQPQLFRKIKAGQFKFHREYWSHVSDDAKDLINKMITVNPRERITAHDALHHSWIEAEASVLGRRDIQSTTKELRKHNARRKLRAAFRTVIATNRMRRLISDLTKAANQDEKV</sequence>
<dbReference type="FunFam" id="1.10.510.10:FF:000571">
    <property type="entry name" value="Maternal embryonic leucine zipper kinase"/>
    <property type="match status" value="1"/>
</dbReference>
<evidence type="ECO:0000256" key="3">
    <source>
        <dbReference type="PROSITE-ProRule" id="PRU10141"/>
    </source>
</evidence>
<dbReference type="InterPro" id="IPR017441">
    <property type="entry name" value="Protein_kinase_ATP_BS"/>
</dbReference>
<feature type="binding site" evidence="3">
    <location>
        <position position="67"/>
    </location>
    <ligand>
        <name>ATP</name>
        <dbReference type="ChEBI" id="CHEBI:30616"/>
    </ligand>
</feature>
<evidence type="ECO:0000259" key="5">
    <source>
        <dbReference type="PROSITE" id="PS50011"/>
    </source>
</evidence>
<reference evidence="6" key="1">
    <citation type="submission" date="2021-01" db="EMBL/GenBank/DDBJ databases">
        <authorList>
            <person name="Corre E."/>
            <person name="Pelletier E."/>
            <person name="Niang G."/>
            <person name="Scheremetjew M."/>
            <person name="Finn R."/>
            <person name="Kale V."/>
            <person name="Holt S."/>
            <person name="Cochrane G."/>
            <person name="Meng A."/>
            <person name="Brown T."/>
            <person name="Cohen L."/>
        </authorList>
    </citation>
    <scope>NUCLEOTIDE SEQUENCE</scope>
    <source>
        <strain evidence="6">CCMP2078</strain>
    </source>
</reference>
<dbReference type="Gene3D" id="1.10.510.10">
    <property type="entry name" value="Transferase(Phosphotransferase) domain 1"/>
    <property type="match status" value="1"/>
</dbReference>
<dbReference type="InterPro" id="IPR000719">
    <property type="entry name" value="Prot_kinase_dom"/>
</dbReference>